<dbReference type="InterPro" id="IPR036366">
    <property type="entry name" value="PGBDSf"/>
</dbReference>
<dbReference type="InterPro" id="IPR036365">
    <property type="entry name" value="PGBD-like_sf"/>
</dbReference>
<dbReference type="SUPFAM" id="SSF47090">
    <property type="entry name" value="PGBD-like"/>
    <property type="match status" value="1"/>
</dbReference>
<evidence type="ECO:0000313" key="2">
    <source>
        <dbReference type="EMBL" id="SVA54019.1"/>
    </source>
</evidence>
<dbReference type="Pfam" id="PF01471">
    <property type="entry name" value="PG_binding_1"/>
    <property type="match status" value="1"/>
</dbReference>
<name>A0A381WNA9_9ZZZZ</name>
<gene>
    <name evidence="2" type="ORF">METZ01_LOCUS106873</name>
</gene>
<proteinExistence type="predicted"/>
<protein>
    <recommendedName>
        <fullName evidence="1">Peptidoglycan binding-like domain-containing protein</fullName>
    </recommendedName>
</protein>
<evidence type="ECO:0000259" key="1">
    <source>
        <dbReference type="Pfam" id="PF01471"/>
    </source>
</evidence>
<organism evidence="2">
    <name type="scientific">marine metagenome</name>
    <dbReference type="NCBI Taxonomy" id="408172"/>
    <lineage>
        <taxon>unclassified sequences</taxon>
        <taxon>metagenomes</taxon>
        <taxon>ecological metagenomes</taxon>
    </lineage>
</organism>
<dbReference type="Gene3D" id="1.10.101.10">
    <property type="entry name" value="PGBD-like superfamily/PGBD"/>
    <property type="match status" value="1"/>
</dbReference>
<dbReference type="EMBL" id="UINC01012360">
    <property type="protein sequence ID" value="SVA54019.1"/>
    <property type="molecule type" value="Genomic_DNA"/>
</dbReference>
<dbReference type="InterPro" id="IPR002477">
    <property type="entry name" value="Peptidoglycan-bd-like"/>
</dbReference>
<reference evidence="2" key="1">
    <citation type="submission" date="2018-05" db="EMBL/GenBank/DDBJ databases">
        <authorList>
            <person name="Lanie J.A."/>
            <person name="Ng W.-L."/>
            <person name="Kazmierczak K.M."/>
            <person name="Andrzejewski T.M."/>
            <person name="Davidsen T.M."/>
            <person name="Wayne K.J."/>
            <person name="Tettelin H."/>
            <person name="Glass J.I."/>
            <person name="Rusch D."/>
            <person name="Podicherti R."/>
            <person name="Tsui H.-C.T."/>
            <person name="Winkler M.E."/>
        </authorList>
    </citation>
    <scope>NUCLEOTIDE SEQUENCE</scope>
</reference>
<accession>A0A381WNA9</accession>
<sequence>MIPGMEHEGISWLRSSLAWIQNEPSLNTGSSLYDAGLEARVRDYQQNRRLTIDGIVGVQTQILMNTDLALPGTPLLTRAQ</sequence>
<feature type="domain" description="Peptidoglycan binding-like" evidence="1">
    <location>
        <begin position="7"/>
        <end position="61"/>
    </location>
</feature>
<dbReference type="AlphaFoldDB" id="A0A381WNA9"/>